<evidence type="ECO:0000256" key="2">
    <source>
        <dbReference type="SAM" id="SignalP"/>
    </source>
</evidence>
<comment type="caution">
    <text evidence="3">The sequence shown here is derived from an EMBL/GenBank/DDBJ whole genome shotgun (WGS) entry which is preliminary data.</text>
</comment>
<accession>A0A2S9Y801</accession>
<evidence type="ECO:0000313" key="3">
    <source>
        <dbReference type="EMBL" id="PRQ01146.1"/>
    </source>
</evidence>
<dbReference type="Proteomes" id="UP000238823">
    <property type="component" value="Unassembled WGS sequence"/>
</dbReference>
<proteinExistence type="predicted"/>
<keyword evidence="2" id="KW-0732">Signal</keyword>
<reference evidence="3 4" key="1">
    <citation type="submission" date="2018-03" db="EMBL/GenBank/DDBJ databases">
        <title>Draft Genome Sequences of the Obligatory Marine Myxobacteria Enhygromyxa salina SWB007.</title>
        <authorList>
            <person name="Poehlein A."/>
            <person name="Moghaddam J.A."/>
            <person name="Harms H."/>
            <person name="Alanjari M."/>
            <person name="Koenig G.M."/>
            <person name="Daniel R."/>
            <person name="Schaeberle T.F."/>
        </authorList>
    </citation>
    <scope>NUCLEOTIDE SEQUENCE [LARGE SCALE GENOMIC DNA]</scope>
    <source>
        <strain evidence="3 4">SWB007</strain>
    </source>
</reference>
<feature type="compositionally biased region" description="Low complexity" evidence="1">
    <location>
        <begin position="32"/>
        <end position="66"/>
    </location>
</feature>
<evidence type="ECO:0000313" key="4">
    <source>
        <dbReference type="Proteomes" id="UP000238823"/>
    </source>
</evidence>
<protein>
    <recommendedName>
        <fullName evidence="5">Dickkopf N-terminal cysteine-rich domain-containing protein</fullName>
    </recommendedName>
</protein>
<evidence type="ECO:0008006" key="5">
    <source>
        <dbReference type="Google" id="ProtNLM"/>
    </source>
</evidence>
<feature type="chain" id="PRO_5015640327" description="Dickkopf N-terminal cysteine-rich domain-containing protein" evidence="2">
    <location>
        <begin position="22"/>
        <end position="293"/>
    </location>
</feature>
<dbReference type="AlphaFoldDB" id="A0A2S9Y801"/>
<feature type="signal peptide" evidence="2">
    <location>
        <begin position="1"/>
        <end position="21"/>
    </location>
</feature>
<name>A0A2S9Y801_9BACT</name>
<evidence type="ECO:0000256" key="1">
    <source>
        <dbReference type="SAM" id="MobiDB-lite"/>
    </source>
</evidence>
<dbReference type="EMBL" id="PVNL01000117">
    <property type="protein sequence ID" value="PRQ01146.1"/>
    <property type="molecule type" value="Genomic_DNA"/>
</dbReference>
<gene>
    <name evidence="3" type="ORF">ENSA7_57510</name>
</gene>
<organism evidence="3 4">
    <name type="scientific">Enhygromyxa salina</name>
    <dbReference type="NCBI Taxonomy" id="215803"/>
    <lineage>
        <taxon>Bacteria</taxon>
        <taxon>Pseudomonadati</taxon>
        <taxon>Myxococcota</taxon>
        <taxon>Polyangia</taxon>
        <taxon>Nannocystales</taxon>
        <taxon>Nannocystaceae</taxon>
        <taxon>Enhygromyxa</taxon>
    </lineage>
</organism>
<sequence length="293" mass="31136">MHVRSPLIVLLLLTLTPIACGPPGLNSEAEGPSETTTNADTSTAPTTISSTEATSADTETTTTTSDNLFVDSGEDGWWSNDCDPFAQDCPEGEKCVPYASTGRWWDDHKCVPVQGDQAAGEPCTYDGPVEATDDCDTNTACWQLEQADGEWTGVCHWFCEGDPEHPMCPEGTTCPLTSDGTIALCIWTCDPLLQDCADEHGCYWAGAEFMCVFTTQDIPIGGACGFLNDCEPGLLCADATVLPSCDGPNCCTPYCDLFGDAECDALPGTSCVPFFEDDMAPPGYEHVGVCITP</sequence>
<feature type="region of interest" description="Disordered" evidence="1">
    <location>
        <begin position="24"/>
        <end position="69"/>
    </location>
</feature>
<dbReference type="RefSeq" id="WP_244923941.1">
    <property type="nucleotide sequence ID" value="NZ_PVNL01000117.1"/>
</dbReference>